<gene>
    <name evidence="7" type="ORF">CLPU_3c02190</name>
</gene>
<dbReference type="InterPro" id="IPR036764">
    <property type="entry name" value="Peptidase_Prp_sf"/>
</dbReference>
<dbReference type="Gene3D" id="3.30.70.1490">
    <property type="entry name" value="Cysteine protease Prp"/>
    <property type="match status" value="1"/>
</dbReference>
<accession>A0A0L0WDB9</accession>
<keyword evidence="4" id="KW-0788">Thiol protease</keyword>
<dbReference type="GO" id="GO:0008234">
    <property type="term" value="F:cysteine-type peptidase activity"/>
    <property type="evidence" value="ECO:0007669"/>
    <property type="project" value="UniProtKB-KW"/>
</dbReference>
<name>A0A0L0WDB9_GOTPU</name>
<dbReference type="GO" id="GO:0006508">
    <property type="term" value="P:proteolysis"/>
    <property type="evidence" value="ECO:0007669"/>
    <property type="project" value="UniProtKB-KW"/>
</dbReference>
<proteinExistence type="inferred from homology"/>
<evidence type="ECO:0000313" key="8">
    <source>
        <dbReference type="Proteomes" id="UP000037267"/>
    </source>
</evidence>
<dbReference type="PANTHER" id="PTHR39178:SF1">
    <property type="entry name" value="RIBOSOMAL-PROCESSING CYSTEINE PROTEASE PRP"/>
    <property type="match status" value="1"/>
</dbReference>
<organism evidence="7 8">
    <name type="scientific">Gottschalkia purinilytica</name>
    <name type="common">Clostridium purinilyticum</name>
    <dbReference type="NCBI Taxonomy" id="1503"/>
    <lineage>
        <taxon>Bacteria</taxon>
        <taxon>Bacillati</taxon>
        <taxon>Bacillota</taxon>
        <taxon>Tissierellia</taxon>
        <taxon>Tissierellales</taxon>
        <taxon>Gottschalkiaceae</taxon>
        <taxon>Gottschalkia</taxon>
    </lineage>
</organism>
<dbReference type="Pfam" id="PF04327">
    <property type="entry name" value="Peptidase_Prp"/>
    <property type="match status" value="1"/>
</dbReference>
<dbReference type="OrthoDB" id="48998at2"/>
<evidence type="ECO:0000256" key="3">
    <source>
        <dbReference type="ARBA" id="ARBA00022801"/>
    </source>
</evidence>
<dbReference type="CDD" id="cd16332">
    <property type="entry name" value="Prp-like"/>
    <property type="match status" value="1"/>
</dbReference>
<dbReference type="AlphaFoldDB" id="A0A0L0WDB9"/>
<comment type="caution">
    <text evidence="7">The sequence shown here is derived from an EMBL/GenBank/DDBJ whole genome shotgun (WGS) entry which is preliminary data.</text>
</comment>
<keyword evidence="8" id="KW-1185">Reference proteome</keyword>
<comment type="similarity">
    <text evidence="5">Belongs to the Prp family.</text>
</comment>
<dbReference type="Proteomes" id="UP000037267">
    <property type="component" value="Unassembled WGS sequence"/>
</dbReference>
<dbReference type="SUPFAM" id="SSF118010">
    <property type="entry name" value="TM1457-like"/>
    <property type="match status" value="1"/>
</dbReference>
<dbReference type="GO" id="GO:0042254">
    <property type="term" value="P:ribosome biogenesis"/>
    <property type="evidence" value="ECO:0007669"/>
    <property type="project" value="UniProtKB-KW"/>
</dbReference>
<dbReference type="STRING" id="1503.CLPU_3c02190"/>
<dbReference type="InterPro" id="IPR007422">
    <property type="entry name" value="Peptidase_Prp"/>
</dbReference>
<evidence type="ECO:0000256" key="2">
    <source>
        <dbReference type="ARBA" id="ARBA00022670"/>
    </source>
</evidence>
<dbReference type="RefSeq" id="WP_050354423.1">
    <property type="nucleotide sequence ID" value="NZ_LGSS01000003.1"/>
</dbReference>
<evidence type="ECO:0000256" key="4">
    <source>
        <dbReference type="ARBA" id="ARBA00022807"/>
    </source>
</evidence>
<evidence type="ECO:0000313" key="7">
    <source>
        <dbReference type="EMBL" id="KNF09440.1"/>
    </source>
</evidence>
<evidence type="ECO:0000256" key="5">
    <source>
        <dbReference type="ARBA" id="ARBA00044503"/>
    </source>
</evidence>
<sequence length="115" mass="12786">MTNIKILSNKNNEIVQYIVSGHSGYGIAGEDIVCAAISILTETTLISLNKVCGIDEKDILYSIDEEKGYLNVSIPNNLDREKREKADIVLQTMIVGLEGLLEIYSKYITLEYGEV</sequence>
<dbReference type="PANTHER" id="PTHR39178">
    <property type="entry name" value="HYPOTHETICAL RIBOSOME-ASSOCIATED PROTEIN"/>
    <property type="match status" value="1"/>
</dbReference>
<protein>
    <recommendedName>
        <fullName evidence="6">Ribosomal processing cysteine protease Prp</fullName>
    </recommendedName>
</protein>
<reference evidence="8" key="1">
    <citation type="submission" date="2015-07" db="EMBL/GenBank/DDBJ databases">
        <title>Draft genome sequence of the purine-degrading Gottschalkia purinilyticum DSM 1384 (formerly Clostridium purinilyticum).</title>
        <authorList>
            <person name="Poehlein A."/>
            <person name="Schiel-Bengelsdorf B."/>
            <person name="Bengelsdorf F.R."/>
            <person name="Daniel R."/>
            <person name="Duerre P."/>
        </authorList>
    </citation>
    <scope>NUCLEOTIDE SEQUENCE [LARGE SCALE GENOMIC DNA]</scope>
    <source>
        <strain evidence="8">DSM 1384</strain>
    </source>
</reference>
<evidence type="ECO:0000256" key="1">
    <source>
        <dbReference type="ARBA" id="ARBA00022517"/>
    </source>
</evidence>
<keyword evidence="1" id="KW-0690">Ribosome biogenesis</keyword>
<keyword evidence="2" id="KW-0645">Protease</keyword>
<keyword evidence="3" id="KW-0378">Hydrolase</keyword>
<evidence type="ECO:0000256" key="6">
    <source>
        <dbReference type="ARBA" id="ARBA00044538"/>
    </source>
</evidence>
<dbReference type="EMBL" id="LGSS01000003">
    <property type="protein sequence ID" value="KNF09440.1"/>
    <property type="molecule type" value="Genomic_DNA"/>
</dbReference>